<keyword evidence="5" id="KW-0012">Acyltransferase</keyword>
<evidence type="ECO:0000259" key="6">
    <source>
        <dbReference type="PROSITE" id="PS50968"/>
    </source>
</evidence>
<dbReference type="PROSITE" id="PS00189">
    <property type="entry name" value="LIPOYL"/>
    <property type="match status" value="1"/>
</dbReference>
<dbReference type="Pfam" id="PF00364">
    <property type="entry name" value="Biotin_lipoyl"/>
    <property type="match status" value="1"/>
</dbReference>
<evidence type="ECO:0000256" key="5">
    <source>
        <dbReference type="ARBA" id="ARBA00023315"/>
    </source>
</evidence>
<protein>
    <submittedName>
        <fullName evidence="7">Lipoyl domain-containing protein</fullName>
    </submittedName>
</protein>
<reference evidence="8" key="1">
    <citation type="journal article" date="2019" name="Int. J. Syst. Evol. Microbiol.">
        <title>The Global Catalogue of Microorganisms (GCM) 10K type strain sequencing project: providing services to taxonomists for standard genome sequencing and annotation.</title>
        <authorList>
            <consortium name="The Broad Institute Genomics Platform"/>
            <consortium name="The Broad Institute Genome Sequencing Center for Infectious Disease"/>
            <person name="Wu L."/>
            <person name="Ma J."/>
        </authorList>
    </citation>
    <scope>NUCLEOTIDE SEQUENCE [LARGE SCALE GENOMIC DNA]</scope>
    <source>
        <strain evidence="8">CCUG 58760</strain>
    </source>
</reference>
<keyword evidence="8" id="KW-1185">Reference proteome</keyword>
<comment type="cofactor">
    <cofactor evidence="1">
        <name>(R)-lipoate</name>
        <dbReference type="ChEBI" id="CHEBI:83088"/>
    </cofactor>
</comment>
<feature type="domain" description="Lipoyl-binding" evidence="6">
    <location>
        <begin position="2"/>
        <end position="77"/>
    </location>
</feature>
<evidence type="ECO:0000256" key="1">
    <source>
        <dbReference type="ARBA" id="ARBA00001938"/>
    </source>
</evidence>
<evidence type="ECO:0000256" key="4">
    <source>
        <dbReference type="ARBA" id="ARBA00022823"/>
    </source>
</evidence>
<dbReference type="CDD" id="cd06849">
    <property type="entry name" value="lipoyl_domain"/>
    <property type="match status" value="1"/>
</dbReference>
<accession>A0ABW0GGX9</accession>
<dbReference type="InterPro" id="IPR003016">
    <property type="entry name" value="2-oxoA_DH_lipoyl-BS"/>
</dbReference>
<keyword evidence="3" id="KW-0808">Transferase</keyword>
<evidence type="ECO:0000313" key="8">
    <source>
        <dbReference type="Proteomes" id="UP001596166"/>
    </source>
</evidence>
<comment type="subunit">
    <text evidence="2">Forms a 24-polypeptide structural core with octahedral symmetry.</text>
</comment>
<dbReference type="Proteomes" id="UP001596166">
    <property type="component" value="Unassembled WGS sequence"/>
</dbReference>
<comment type="caution">
    <text evidence="7">The sequence shown here is derived from an EMBL/GenBank/DDBJ whole genome shotgun (WGS) entry which is preliminary data.</text>
</comment>
<evidence type="ECO:0000313" key="7">
    <source>
        <dbReference type="EMBL" id="MFC5359403.1"/>
    </source>
</evidence>
<sequence>MKVRVKVPKLGLTIEEVTLAAWEAELGATVEAGAVIATVEADKATYEIVAPTTGRLIARAAEPGTVLPIGAELAVIDA</sequence>
<name>A0ABW0GGX9_9PROT</name>
<organism evidence="7 8">
    <name type="scientific">Azospirillum himalayense</name>
    <dbReference type="NCBI Taxonomy" id="654847"/>
    <lineage>
        <taxon>Bacteria</taxon>
        <taxon>Pseudomonadati</taxon>
        <taxon>Pseudomonadota</taxon>
        <taxon>Alphaproteobacteria</taxon>
        <taxon>Rhodospirillales</taxon>
        <taxon>Azospirillaceae</taxon>
        <taxon>Azospirillum</taxon>
    </lineage>
</organism>
<dbReference type="RefSeq" id="WP_376999398.1">
    <property type="nucleotide sequence ID" value="NZ_JBHSLC010000113.1"/>
</dbReference>
<keyword evidence="4" id="KW-0450">Lipoyl</keyword>
<dbReference type="PANTHER" id="PTHR43178">
    <property type="entry name" value="DIHYDROLIPOAMIDE ACETYLTRANSFERASE COMPONENT OF PYRUVATE DEHYDROGENASE COMPLEX"/>
    <property type="match status" value="1"/>
</dbReference>
<dbReference type="EMBL" id="JBHSLC010000113">
    <property type="protein sequence ID" value="MFC5359403.1"/>
    <property type="molecule type" value="Genomic_DNA"/>
</dbReference>
<dbReference type="PROSITE" id="PS50968">
    <property type="entry name" value="BIOTINYL_LIPOYL"/>
    <property type="match status" value="1"/>
</dbReference>
<dbReference type="InterPro" id="IPR050743">
    <property type="entry name" value="2-oxoacid_DH_E2_comp"/>
</dbReference>
<gene>
    <name evidence="7" type="ORF">ACFPMG_30850</name>
</gene>
<evidence type="ECO:0000256" key="3">
    <source>
        <dbReference type="ARBA" id="ARBA00022679"/>
    </source>
</evidence>
<dbReference type="SUPFAM" id="SSF51230">
    <property type="entry name" value="Single hybrid motif"/>
    <property type="match status" value="1"/>
</dbReference>
<dbReference type="Gene3D" id="2.40.50.100">
    <property type="match status" value="1"/>
</dbReference>
<dbReference type="PANTHER" id="PTHR43178:SF5">
    <property type="entry name" value="LIPOAMIDE ACYLTRANSFERASE COMPONENT OF BRANCHED-CHAIN ALPHA-KETO ACID DEHYDROGENASE COMPLEX, MITOCHONDRIAL"/>
    <property type="match status" value="1"/>
</dbReference>
<proteinExistence type="predicted"/>
<dbReference type="InterPro" id="IPR011053">
    <property type="entry name" value="Single_hybrid_motif"/>
</dbReference>
<dbReference type="InterPro" id="IPR000089">
    <property type="entry name" value="Biotin_lipoyl"/>
</dbReference>
<evidence type="ECO:0000256" key="2">
    <source>
        <dbReference type="ARBA" id="ARBA00011484"/>
    </source>
</evidence>